<dbReference type="EMBL" id="PPTO01000007">
    <property type="protein sequence ID" value="RDB58737.1"/>
    <property type="molecule type" value="Genomic_DNA"/>
</dbReference>
<dbReference type="Proteomes" id="UP000253975">
    <property type="component" value="Unassembled WGS sequence"/>
</dbReference>
<evidence type="ECO:0000256" key="1">
    <source>
        <dbReference type="ARBA" id="ARBA00004496"/>
    </source>
</evidence>
<gene>
    <name evidence="5" type="ORF">C1881_05520</name>
</gene>
<dbReference type="Gene3D" id="1.10.10.10">
    <property type="entry name" value="Winged helix-like DNA-binding domain superfamily/Winged helix DNA-binding domain"/>
    <property type="match status" value="1"/>
</dbReference>
<protein>
    <recommendedName>
        <fullName evidence="3">Regulatory protein RecX</fullName>
    </recommendedName>
</protein>
<dbReference type="PANTHER" id="PTHR33602:SF1">
    <property type="entry name" value="REGULATORY PROTEIN RECX FAMILY PROTEIN"/>
    <property type="match status" value="1"/>
</dbReference>
<comment type="similarity">
    <text evidence="2">Belongs to the RecX family.</text>
</comment>
<dbReference type="InterPro" id="IPR003783">
    <property type="entry name" value="Regulatory_RecX"/>
</dbReference>
<evidence type="ECO:0000256" key="4">
    <source>
        <dbReference type="ARBA" id="ARBA00022490"/>
    </source>
</evidence>
<reference evidence="5 6" key="1">
    <citation type="journal article" date="2018" name="Elife">
        <title>Discovery and characterization of a prevalent human gut bacterial enzyme sufficient for the inactivation of a family of plant toxins.</title>
        <authorList>
            <person name="Koppel N."/>
            <person name="Bisanz J.E."/>
            <person name="Pandelia M.E."/>
            <person name="Turnbaugh P.J."/>
            <person name="Balskus E.P."/>
        </authorList>
    </citation>
    <scope>NUCLEOTIDE SEQUENCE [LARGE SCALE GENOMIC DNA]</scope>
    <source>
        <strain evidence="5 6">OB21 GAM31</strain>
    </source>
</reference>
<organism evidence="5 6">
    <name type="scientific">Slackia isoflavoniconvertens</name>
    <dbReference type="NCBI Taxonomy" id="572010"/>
    <lineage>
        <taxon>Bacteria</taxon>
        <taxon>Bacillati</taxon>
        <taxon>Actinomycetota</taxon>
        <taxon>Coriobacteriia</taxon>
        <taxon>Eggerthellales</taxon>
        <taxon>Eggerthellaceae</taxon>
        <taxon>Slackia</taxon>
    </lineage>
</organism>
<dbReference type="AlphaFoldDB" id="A0A369LJA1"/>
<dbReference type="GO" id="GO:0005737">
    <property type="term" value="C:cytoplasm"/>
    <property type="evidence" value="ECO:0007669"/>
    <property type="project" value="UniProtKB-SubCell"/>
</dbReference>
<accession>A0A369LJA1</accession>
<sequence>MAIGADMPYIDKQYAEELLKKSQTRINDELLYTVGGTDQGVTKLQTRFRDMSSLDVDDAGQEACAARKSHGACFGLLDQNGLHSKSRSQLRLQKTSLSLEPIAVKRTEDETRAFEKVTRLACARERGSRELIDRLVRDGFSQEVAESAVRRALDCGLIDDMRYGAVLIRTRVAQGRGRKGIEDELERAGIAASDIPGWPEEFFSVDDFDPFRVNANAEDDVVGYTFGSESSDEQEIERALALLRRKPPRSKNVQASAYRKLVTKGYSTSVASAATRRFMEEN</sequence>
<keyword evidence="4" id="KW-0963">Cytoplasm</keyword>
<proteinExistence type="inferred from homology"/>
<name>A0A369LJA1_9ACTN</name>
<comment type="caution">
    <text evidence="5">The sequence shown here is derived from an EMBL/GenBank/DDBJ whole genome shotgun (WGS) entry which is preliminary data.</text>
</comment>
<comment type="subcellular location">
    <subcellularLocation>
        <location evidence="1">Cytoplasm</location>
    </subcellularLocation>
</comment>
<evidence type="ECO:0000256" key="2">
    <source>
        <dbReference type="ARBA" id="ARBA00009695"/>
    </source>
</evidence>
<dbReference type="GO" id="GO:0006282">
    <property type="term" value="P:regulation of DNA repair"/>
    <property type="evidence" value="ECO:0007669"/>
    <property type="project" value="InterPro"/>
</dbReference>
<dbReference type="InterPro" id="IPR036388">
    <property type="entry name" value="WH-like_DNA-bd_sf"/>
</dbReference>
<evidence type="ECO:0000313" key="5">
    <source>
        <dbReference type="EMBL" id="RDB58737.1"/>
    </source>
</evidence>
<evidence type="ECO:0000313" key="6">
    <source>
        <dbReference type="Proteomes" id="UP000253975"/>
    </source>
</evidence>
<evidence type="ECO:0000256" key="3">
    <source>
        <dbReference type="ARBA" id="ARBA00018111"/>
    </source>
</evidence>
<dbReference type="PANTHER" id="PTHR33602">
    <property type="entry name" value="REGULATORY PROTEIN RECX FAMILY PROTEIN"/>
    <property type="match status" value="1"/>
</dbReference>